<evidence type="ECO:0000259" key="7">
    <source>
        <dbReference type="PROSITE" id="PS51778"/>
    </source>
</evidence>
<evidence type="ECO:0000256" key="4">
    <source>
        <dbReference type="ARBA" id="ARBA00023136"/>
    </source>
</evidence>
<accession>A0A6A1WCI3</accession>
<reference evidence="8 9" key="1">
    <citation type="journal article" date="2019" name="Plant Biotechnol. J.">
        <title>The red bayberry genome and genetic basis of sex determination.</title>
        <authorList>
            <person name="Jia H.M."/>
            <person name="Jia H.J."/>
            <person name="Cai Q.L."/>
            <person name="Wang Y."/>
            <person name="Zhao H.B."/>
            <person name="Yang W.F."/>
            <person name="Wang G.Y."/>
            <person name="Li Y.H."/>
            <person name="Zhan D.L."/>
            <person name="Shen Y.T."/>
            <person name="Niu Q.F."/>
            <person name="Chang L."/>
            <person name="Qiu J."/>
            <person name="Zhao L."/>
            <person name="Xie H.B."/>
            <person name="Fu W.Y."/>
            <person name="Jin J."/>
            <person name="Li X.W."/>
            <person name="Jiao Y."/>
            <person name="Zhou C.C."/>
            <person name="Tu T."/>
            <person name="Chai C.Y."/>
            <person name="Gao J.L."/>
            <person name="Fan L.J."/>
            <person name="van de Weg E."/>
            <person name="Wang J.Y."/>
            <person name="Gao Z.S."/>
        </authorList>
    </citation>
    <scope>NUCLEOTIDE SEQUENCE [LARGE SCALE GENOMIC DNA]</scope>
    <source>
        <tissue evidence="8">Leaves</tissue>
    </source>
</reference>
<keyword evidence="3" id="KW-1133">Transmembrane helix</keyword>
<feature type="compositionally biased region" description="Basic and acidic residues" evidence="5">
    <location>
        <begin position="242"/>
        <end position="253"/>
    </location>
</feature>
<evidence type="ECO:0000259" key="6">
    <source>
        <dbReference type="PROSITE" id="PS50004"/>
    </source>
</evidence>
<dbReference type="Proteomes" id="UP000516437">
    <property type="component" value="Chromosome 2"/>
</dbReference>
<gene>
    <name evidence="8" type="ORF">CJ030_MR2G024044</name>
</gene>
<evidence type="ECO:0000313" key="9">
    <source>
        <dbReference type="Proteomes" id="UP000516437"/>
    </source>
</evidence>
<dbReference type="InterPro" id="IPR031968">
    <property type="entry name" value="VASt"/>
</dbReference>
<keyword evidence="9" id="KW-1185">Reference proteome</keyword>
<dbReference type="OrthoDB" id="67700at2759"/>
<feature type="compositionally biased region" description="Polar residues" evidence="5">
    <location>
        <begin position="202"/>
        <end position="222"/>
    </location>
</feature>
<dbReference type="PANTHER" id="PTHR46296:SF8">
    <property type="entry name" value="OS06G0297800 PROTEIN"/>
    <property type="match status" value="1"/>
</dbReference>
<dbReference type="CDD" id="cd00030">
    <property type="entry name" value="C2"/>
    <property type="match status" value="2"/>
</dbReference>
<dbReference type="PANTHER" id="PTHR46296">
    <property type="entry name" value="BNAA05G37250D PROTEIN"/>
    <property type="match status" value="1"/>
</dbReference>
<evidence type="ECO:0000313" key="8">
    <source>
        <dbReference type="EMBL" id="KAB1221647.1"/>
    </source>
</evidence>
<comment type="caution">
    <text evidence="8">The sequence shown here is derived from an EMBL/GenBank/DDBJ whole genome shotgun (WGS) entry which is preliminary data.</text>
</comment>
<feature type="region of interest" description="Disordered" evidence="5">
    <location>
        <begin position="143"/>
        <end position="184"/>
    </location>
</feature>
<feature type="domain" description="VASt" evidence="7">
    <location>
        <begin position="261"/>
        <end position="433"/>
    </location>
</feature>
<evidence type="ECO:0000256" key="3">
    <source>
        <dbReference type="ARBA" id="ARBA00022989"/>
    </source>
</evidence>
<dbReference type="Pfam" id="PF00168">
    <property type="entry name" value="C2"/>
    <property type="match status" value="2"/>
</dbReference>
<dbReference type="Pfam" id="PF02893">
    <property type="entry name" value="GRAM"/>
    <property type="match status" value="1"/>
</dbReference>
<evidence type="ECO:0000256" key="1">
    <source>
        <dbReference type="ARBA" id="ARBA00004167"/>
    </source>
</evidence>
<dbReference type="InterPro" id="IPR004182">
    <property type="entry name" value="GRAM"/>
</dbReference>
<dbReference type="SMART" id="SM00568">
    <property type="entry name" value="GRAM"/>
    <property type="match status" value="1"/>
</dbReference>
<dbReference type="InterPro" id="IPR000008">
    <property type="entry name" value="C2_dom"/>
</dbReference>
<dbReference type="SUPFAM" id="SSF49562">
    <property type="entry name" value="C2 domain (Calcium/lipid-binding domain, CaLB)"/>
    <property type="match status" value="2"/>
</dbReference>
<dbReference type="PROSITE" id="PS51778">
    <property type="entry name" value="VAST"/>
    <property type="match status" value="2"/>
</dbReference>
<feature type="domain" description="C2" evidence="6">
    <location>
        <begin position="528"/>
        <end position="647"/>
    </location>
</feature>
<dbReference type="Gene3D" id="2.30.29.30">
    <property type="entry name" value="Pleckstrin-homology domain (PH domain)/Phosphotyrosine-binding domain (PTB)"/>
    <property type="match status" value="1"/>
</dbReference>
<dbReference type="PROSITE" id="PS50004">
    <property type="entry name" value="C2"/>
    <property type="match status" value="2"/>
</dbReference>
<name>A0A6A1WCI3_9ROSI</name>
<dbReference type="InterPro" id="IPR044511">
    <property type="entry name" value="At1g03370/At5g50170-like"/>
</dbReference>
<organism evidence="8 9">
    <name type="scientific">Morella rubra</name>
    <name type="common">Chinese bayberry</name>
    <dbReference type="NCBI Taxonomy" id="262757"/>
    <lineage>
        <taxon>Eukaryota</taxon>
        <taxon>Viridiplantae</taxon>
        <taxon>Streptophyta</taxon>
        <taxon>Embryophyta</taxon>
        <taxon>Tracheophyta</taxon>
        <taxon>Spermatophyta</taxon>
        <taxon>Magnoliopsida</taxon>
        <taxon>eudicotyledons</taxon>
        <taxon>Gunneridae</taxon>
        <taxon>Pentapetalae</taxon>
        <taxon>rosids</taxon>
        <taxon>fabids</taxon>
        <taxon>Fagales</taxon>
        <taxon>Myricaceae</taxon>
        <taxon>Morella</taxon>
    </lineage>
</organism>
<feature type="domain" description="VASt" evidence="7">
    <location>
        <begin position="877"/>
        <end position="991"/>
    </location>
</feature>
<sequence>MKLSVRVIEARNLPAMDLNGFSDPYVKLQLGKQRGKTKVVKKNLNPQWGEEFGFRVDDLNEELLVCVLDEDKYFNDDFVGQLKVPVSRVFDSSDKSIGPTWYPLKPKNKKAKNKDCGEILLAISFPQNSSFLDSTSISDDGSLLRKHADETSESPSRSSFSGPLNTAPGTVEETSSSKEEKSCAQKSLAGRIAQMFNKPADTASSISASSRGIDWSESSETSGPEVYENKSDDQSSSDTFEEAMRTMESRDQGSEIPSNLPGGVFLDQLYLIAPPDLNSLLFSPDSSFFKTLADLQGTTELQLGSWRFENGGESLKRVVTYIKAATKLVKAVKATEEQMYLKADGKVFAVFSSVSTPDVMYGSTFKVELLYCITPGPELLSGEQSSHLVISWRMNFLQSTMMKGMIEGGARQGIKESFEQYASLLSQNVKLVDSMELASNKEQVLASLQAEPQSDWKLAAQYFANCNVIFTIFIGLYMLVHMWLCTPSTIRGLEFDGLDLPDSIGEFIISGILVLQGQRLLGLISRFLQARAQKGSDHGIKAQGDGWLLTVALIEGSNLAAVDSSGSSDPYVIFTCNGKTRTSSIKFQKSNPQWNEIFEFDAMDELPSVLDVEVFDFDGPFDEATSLGHAEINFLKRNISDLADVWVPLQGKLAQPCQSKLHLRVFLDNTRGGNVVKEYLDKMEKEVGKKINVRSPQTNSAFQKHFDLPPEEFLINDFTCHLKRKMPLQVSEFTSHQLAVVSIQGRLFLSARIIGFHTNLFGHKTKFFFLWEDIEDIQVVPPTLSSMGSPIIVMTLRPGRGMDARHGAKTQDGEGRLKFHFQSFVSFNVANRTIMALWKARSLSPEQKVQIVEQESENKSLQTDESGSFLGLDDVVSMSEVYSSPLSIPASFFMEVFSGGVLDYRVMEKTGCLNYSSTPWEREKGDVYERQVHYRLDKRVSGYRGEVTSTQQRFPLTDKNGWIVEEVMTLHGVPLGDYFNVGCRVFNASFQ</sequence>
<evidence type="ECO:0000256" key="5">
    <source>
        <dbReference type="SAM" id="MobiDB-lite"/>
    </source>
</evidence>
<feature type="domain" description="C2" evidence="6">
    <location>
        <begin position="1"/>
        <end position="102"/>
    </location>
</feature>
<dbReference type="Gene3D" id="2.60.40.150">
    <property type="entry name" value="C2 domain"/>
    <property type="match status" value="2"/>
</dbReference>
<evidence type="ECO:0000256" key="2">
    <source>
        <dbReference type="ARBA" id="ARBA00022692"/>
    </source>
</evidence>
<dbReference type="GO" id="GO:0016020">
    <property type="term" value="C:membrane"/>
    <property type="evidence" value="ECO:0007669"/>
    <property type="project" value="UniProtKB-SubCell"/>
</dbReference>
<dbReference type="InterPro" id="IPR035892">
    <property type="entry name" value="C2_domain_sf"/>
</dbReference>
<proteinExistence type="predicted"/>
<feature type="region of interest" description="Disordered" evidence="5">
    <location>
        <begin position="200"/>
        <end position="257"/>
    </location>
</feature>
<dbReference type="CDD" id="cd13219">
    <property type="entry name" value="PH-GRAM_C2-GRAM"/>
    <property type="match status" value="1"/>
</dbReference>
<dbReference type="InterPro" id="IPR011993">
    <property type="entry name" value="PH-like_dom_sf"/>
</dbReference>
<evidence type="ECO:0008006" key="10">
    <source>
        <dbReference type="Google" id="ProtNLM"/>
    </source>
</evidence>
<dbReference type="SMART" id="SM00239">
    <property type="entry name" value="C2"/>
    <property type="match status" value="2"/>
</dbReference>
<dbReference type="Pfam" id="PF16016">
    <property type="entry name" value="VASt"/>
    <property type="match status" value="2"/>
</dbReference>
<comment type="subcellular location">
    <subcellularLocation>
        <location evidence="1">Membrane</location>
        <topology evidence="1">Single-pass membrane protein</topology>
    </subcellularLocation>
</comment>
<keyword evidence="2" id="KW-0812">Transmembrane</keyword>
<dbReference type="EMBL" id="RXIC02000020">
    <property type="protein sequence ID" value="KAB1221647.1"/>
    <property type="molecule type" value="Genomic_DNA"/>
</dbReference>
<dbReference type="AlphaFoldDB" id="A0A6A1WCI3"/>
<keyword evidence="4" id="KW-0472">Membrane</keyword>
<protein>
    <recommendedName>
        <fullName evidence="10">C2 and GRAM domain-containing protein</fullName>
    </recommendedName>
</protein>